<accession>A0ABV0QWB3</accession>
<dbReference type="Proteomes" id="UP001434883">
    <property type="component" value="Unassembled WGS sequence"/>
</dbReference>
<organism evidence="1 2">
    <name type="scientific">Xenoophorus captivus</name>
    <dbReference type="NCBI Taxonomy" id="1517983"/>
    <lineage>
        <taxon>Eukaryota</taxon>
        <taxon>Metazoa</taxon>
        <taxon>Chordata</taxon>
        <taxon>Craniata</taxon>
        <taxon>Vertebrata</taxon>
        <taxon>Euteleostomi</taxon>
        <taxon>Actinopterygii</taxon>
        <taxon>Neopterygii</taxon>
        <taxon>Teleostei</taxon>
        <taxon>Neoteleostei</taxon>
        <taxon>Acanthomorphata</taxon>
        <taxon>Ovalentaria</taxon>
        <taxon>Atherinomorphae</taxon>
        <taxon>Cyprinodontiformes</taxon>
        <taxon>Goodeidae</taxon>
        <taxon>Xenoophorus</taxon>
    </lineage>
</organism>
<gene>
    <name evidence="1" type="ORF">XENOCAPTIV_006292</name>
</gene>
<keyword evidence="2" id="KW-1185">Reference proteome</keyword>
<protein>
    <submittedName>
        <fullName evidence="1">Uncharacterized protein</fullName>
    </submittedName>
</protein>
<proteinExistence type="predicted"/>
<evidence type="ECO:0000313" key="1">
    <source>
        <dbReference type="EMBL" id="MEQ2199627.1"/>
    </source>
</evidence>
<sequence>MYNLSSNRFLKCLEPRGYNYYSCKKFNKVYDSGDFHNVSVMFGRQANPQHYRYATVLNSKHEALSHIFIQFLTTYPLRVIVAKNIILSCSNIASLSCYVC</sequence>
<evidence type="ECO:0000313" key="2">
    <source>
        <dbReference type="Proteomes" id="UP001434883"/>
    </source>
</evidence>
<dbReference type="EMBL" id="JAHRIN010025377">
    <property type="protein sequence ID" value="MEQ2199627.1"/>
    <property type="molecule type" value="Genomic_DNA"/>
</dbReference>
<reference evidence="1 2" key="1">
    <citation type="submission" date="2021-06" db="EMBL/GenBank/DDBJ databases">
        <authorList>
            <person name="Palmer J.M."/>
        </authorList>
    </citation>
    <scope>NUCLEOTIDE SEQUENCE [LARGE SCALE GENOMIC DNA]</scope>
    <source>
        <strain evidence="1 2">XC_2019</strain>
        <tissue evidence="1">Muscle</tissue>
    </source>
</reference>
<comment type="caution">
    <text evidence="1">The sequence shown here is derived from an EMBL/GenBank/DDBJ whole genome shotgun (WGS) entry which is preliminary data.</text>
</comment>
<name>A0ABV0QWB3_9TELE</name>